<dbReference type="InterPro" id="IPR036047">
    <property type="entry name" value="F-box-like_dom_sf"/>
</dbReference>
<evidence type="ECO:0000313" key="2">
    <source>
        <dbReference type="EMBL" id="KAK8013202.1"/>
    </source>
</evidence>
<keyword evidence="3" id="KW-1185">Reference proteome</keyword>
<gene>
    <name evidence="2" type="ORF">PG991_009473</name>
</gene>
<dbReference type="CDD" id="cd09917">
    <property type="entry name" value="F-box_SF"/>
    <property type="match status" value="1"/>
</dbReference>
<evidence type="ECO:0000259" key="1">
    <source>
        <dbReference type="PROSITE" id="PS50181"/>
    </source>
</evidence>
<accession>A0ABR1RIW6</accession>
<name>A0ABR1RIW6_9PEZI</name>
<dbReference type="Pfam" id="PF00646">
    <property type="entry name" value="F-box"/>
    <property type="match status" value="1"/>
</dbReference>
<dbReference type="SUPFAM" id="SSF81383">
    <property type="entry name" value="F-box domain"/>
    <property type="match status" value="1"/>
</dbReference>
<feature type="domain" description="F-box" evidence="1">
    <location>
        <begin position="223"/>
        <end position="269"/>
    </location>
</feature>
<dbReference type="InterPro" id="IPR001810">
    <property type="entry name" value="F-box_dom"/>
</dbReference>
<organism evidence="2 3">
    <name type="scientific">Apiospora marii</name>
    <dbReference type="NCBI Taxonomy" id="335849"/>
    <lineage>
        <taxon>Eukaryota</taxon>
        <taxon>Fungi</taxon>
        <taxon>Dikarya</taxon>
        <taxon>Ascomycota</taxon>
        <taxon>Pezizomycotina</taxon>
        <taxon>Sordariomycetes</taxon>
        <taxon>Xylariomycetidae</taxon>
        <taxon>Amphisphaeriales</taxon>
        <taxon>Apiosporaceae</taxon>
        <taxon>Apiospora</taxon>
    </lineage>
</organism>
<evidence type="ECO:0000313" key="3">
    <source>
        <dbReference type="Proteomes" id="UP001396898"/>
    </source>
</evidence>
<dbReference type="Proteomes" id="UP001396898">
    <property type="component" value="Unassembled WGS sequence"/>
</dbReference>
<sequence length="414" mass="45977">MSLAYYMKGGSLPHLCRVPVPADESNAHDIDRASYSHQVIASAGWHEGAWVTGWQARECDESIPLKSMLTYLSGIPRKRVVEQLPGGKTLLRISQTEGRLDRATMRKLLSEHFAQLHTIATNLADDLGITIKVVAVTFPNYLCSEETDDFIDRYMGTLLDILVPIWGRRFLYQEISEGQATALYVVEQCDDVYSANPRKKRLGELFRGLDTSQQVNLIVADSGGSTTSLPIELLHHVAWYCSPRDVFALTGTCRSLRNACDNSTIFKRGFIDNIPPVSSRSIADKDALVARISKKLENMGDASEQGQADQQRLIWKCLSMAGSRLERIGDELRKPVSNVSTDLAAHSQTVTPTFQRVLLMFTLPGLPDVSEPVSHLGPDHNSNTIESLEKYLDILSMSIVWGCKFTHASPNAEN</sequence>
<dbReference type="PROSITE" id="PS50181">
    <property type="entry name" value="FBOX"/>
    <property type="match status" value="1"/>
</dbReference>
<comment type="caution">
    <text evidence="2">The sequence shown here is derived from an EMBL/GenBank/DDBJ whole genome shotgun (WGS) entry which is preliminary data.</text>
</comment>
<reference evidence="2 3" key="1">
    <citation type="submission" date="2023-01" db="EMBL/GenBank/DDBJ databases">
        <title>Analysis of 21 Apiospora genomes using comparative genomics revels a genus with tremendous synthesis potential of carbohydrate active enzymes and secondary metabolites.</title>
        <authorList>
            <person name="Sorensen T."/>
        </authorList>
    </citation>
    <scope>NUCLEOTIDE SEQUENCE [LARGE SCALE GENOMIC DNA]</scope>
    <source>
        <strain evidence="2 3">CBS 20057</strain>
    </source>
</reference>
<protein>
    <recommendedName>
        <fullName evidence="1">F-box domain-containing protein</fullName>
    </recommendedName>
</protein>
<dbReference type="EMBL" id="JAQQWI010000014">
    <property type="protein sequence ID" value="KAK8013202.1"/>
    <property type="molecule type" value="Genomic_DNA"/>
</dbReference>
<proteinExistence type="predicted"/>
<dbReference type="SMART" id="SM00256">
    <property type="entry name" value="FBOX"/>
    <property type="match status" value="1"/>
</dbReference>